<keyword evidence="4" id="KW-1185">Reference proteome</keyword>
<evidence type="ECO:0000259" key="2">
    <source>
        <dbReference type="Pfam" id="PF07007"/>
    </source>
</evidence>
<comment type="caution">
    <text evidence="3">The sequence shown here is derived from an EMBL/GenBank/DDBJ whole genome shotgun (WGS) entry which is preliminary data.</text>
</comment>
<sequence>MTTLTKLIPGIILIAILTTFSHTAVAQSQATMTADANKKYQQADKELNTVFAQIVKEYSKKPFFVRKMKAAQRLWIKLRNADLTARFPDAGGSSAAMCKAFYLENVTRERTKYLRAWITGIPEGDVCSGSIKIGQP</sequence>
<keyword evidence="1" id="KW-0732">Signal</keyword>
<evidence type="ECO:0000313" key="4">
    <source>
        <dbReference type="Proteomes" id="UP000434850"/>
    </source>
</evidence>
<organism evidence="3 4">
    <name type="scientific">Mucilaginibacter aquatilis</name>
    <dbReference type="NCBI Taxonomy" id="1517760"/>
    <lineage>
        <taxon>Bacteria</taxon>
        <taxon>Pseudomonadati</taxon>
        <taxon>Bacteroidota</taxon>
        <taxon>Sphingobacteriia</taxon>
        <taxon>Sphingobacteriales</taxon>
        <taxon>Sphingobacteriaceae</taxon>
        <taxon>Mucilaginibacter</taxon>
    </lineage>
</organism>
<dbReference type="InterPro" id="IPR009739">
    <property type="entry name" value="LprI-like_N"/>
</dbReference>
<dbReference type="AlphaFoldDB" id="A0A6I4IAX0"/>
<feature type="domain" description="Lysozyme inhibitor LprI-like N-terminal" evidence="2">
    <location>
        <begin position="26"/>
        <end position="114"/>
    </location>
</feature>
<dbReference type="Pfam" id="PF07007">
    <property type="entry name" value="LprI"/>
    <property type="match status" value="1"/>
</dbReference>
<dbReference type="Proteomes" id="UP000434850">
    <property type="component" value="Unassembled WGS sequence"/>
</dbReference>
<proteinExistence type="predicted"/>
<accession>A0A6I4IAX0</accession>
<evidence type="ECO:0000256" key="1">
    <source>
        <dbReference type="SAM" id="SignalP"/>
    </source>
</evidence>
<dbReference type="EMBL" id="WQLA01000006">
    <property type="protein sequence ID" value="MVN92325.1"/>
    <property type="molecule type" value="Genomic_DNA"/>
</dbReference>
<dbReference type="RefSeq" id="WP_157542649.1">
    <property type="nucleotide sequence ID" value="NZ_WQLA01000006.1"/>
</dbReference>
<feature type="signal peptide" evidence="1">
    <location>
        <begin position="1"/>
        <end position="26"/>
    </location>
</feature>
<evidence type="ECO:0000313" key="3">
    <source>
        <dbReference type="EMBL" id="MVN92325.1"/>
    </source>
</evidence>
<name>A0A6I4IAX0_9SPHI</name>
<dbReference type="Gene3D" id="1.20.1270.180">
    <property type="match status" value="1"/>
</dbReference>
<reference evidence="3 4" key="1">
    <citation type="submission" date="2019-12" db="EMBL/GenBank/DDBJ databases">
        <title>Mucilaginibacter sp. HME9299 genome sequencing and assembly.</title>
        <authorList>
            <person name="Kang H."/>
            <person name="Kim H."/>
            <person name="Joh K."/>
        </authorList>
    </citation>
    <scope>NUCLEOTIDE SEQUENCE [LARGE SCALE GENOMIC DNA]</scope>
    <source>
        <strain evidence="3 4">HME9299</strain>
    </source>
</reference>
<feature type="chain" id="PRO_5026054760" evidence="1">
    <location>
        <begin position="27"/>
        <end position="136"/>
    </location>
</feature>
<dbReference type="OrthoDB" id="7340239at2"/>
<gene>
    <name evidence="3" type="ORF">GO816_14405</name>
</gene>
<protein>
    <submittedName>
        <fullName evidence="3">DUF1311 domain-containing protein</fullName>
    </submittedName>
</protein>